<organism evidence="9 10">
    <name type="scientific">Paraburkholderia phytofirmans</name>
    <dbReference type="NCBI Taxonomy" id="261302"/>
    <lineage>
        <taxon>Bacteria</taxon>
        <taxon>Pseudomonadati</taxon>
        <taxon>Pseudomonadota</taxon>
        <taxon>Betaproteobacteria</taxon>
        <taxon>Burkholderiales</taxon>
        <taxon>Burkholderiaceae</taxon>
        <taxon>Paraburkholderia</taxon>
    </lineage>
</organism>
<dbReference type="Gene3D" id="3.30.1330.100">
    <property type="entry name" value="CofE-like"/>
    <property type="match status" value="1"/>
</dbReference>
<dbReference type="PANTHER" id="PTHR47917:SF1">
    <property type="entry name" value="COENZYME F420:L-GLUTAMATE LIGASE"/>
    <property type="match status" value="1"/>
</dbReference>
<evidence type="ECO:0000256" key="5">
    <source>
        <dbReference type="ARBA" id="ARBA00022958"/>
    </source>
</evidence>
<dbReference type="EC" id="6.3.2.31" evidence="9"/>
<keyword evidence="7" id="KW-0464">Manganese</keyword>
<protein>
    <submittedName>
        <fullName evidence="9">Coenzyme F420-0:L-glutamate ligase</fullName>
        <ecNumber evidence="9">6.3.2.31</ecNumber>
    </submittedName>
</protein>
<name>A0ABW9B9R4_9BURK</name>
<keyword evidence="10" id="KW-1185">Reference proteome</keyword>
<evidence type="ECO:0000256" key="2">
    <source>
        <dbReference type="ARBA" id="ARBA00022723"/>
    </source>
</evidence>
<dbReference type="GO" id="GO:0052618">
    <property type="term" value="F:coenzyme F420-0:L-glutamate ligase activity"/>
    <property type="evidence" value="ECO:0007669"/>
    <property type="project" value="UniProtKB-EC"/>
</dbReference>
<dbReference type="PANTHER" id="PTHR47917">
    <property type="match status" value="1"/>
</dbReference>
<evidence type="ECO:0000256" key="7">
    <source>
        <dbReference type="ARBA" id="ARBA00023211"/>
    </source>
</evidence>
<dbReference type="InterPro" id="IPR002847">
    <property type="entry name" value="F420-0_gamma-glut_ligase-dom"/>
</dbReference>
<dbReference type="Proteomes" id="UP001629274">
    <property type="component" value="Unassembled WGS sequence"/>
</dbReference>
<dbReference type="RefSeq" id="WP_012426150.1">
    <property type="nucleotide sequence ID" value="NZ_JAQQCK010000005.1"/>
</dbReference>
<evidence type="ECO:0000313" key="9">
    <source>
        <dbReference type="EMBL" id="MFM0237047.1"/>
    </source>
</evidence>
<keyword evidence="3" id="KW-0547">Nucleotide-binding</keyword>
<dbReference type="EMBL" id="JAQQDR010000001">
    <property type="protein sequence ID" value="MFM0237047.1"/>
    <property type="molecule type" value="Genomic_DNA"/>
</dbReference>
<dbReference type="Gene3D" id="3.90.1660.10">
    <property type="entry name" value="CofE-like domain"/>
    <property type="match status" value="1"/>
</dbReference>
<evidence type="ECO:0000256" key="4">
    <source>
        <dbReference type="ARBA" id="ARBA00022842"/>
    </source>
</evidence>
<evidence type="ECO:0000259" key="8">
    <source>
        <dbReference type="Pfam" id="PF01996"/>
    </source>
</evidence>
<comment type="caution">
    <text evidence="9">The sequence shown here is derived from an EMBL/GenBank/DDBJ whole genome shotgun (WGS) entry which is preliminary data.</text>
</comment>
<dbReference type="Pfam" id="PF01996">
    <property type="entry name" value="F420_ligase"/>
    <property type="match status" value="1"/>
</dbReference>
<feature type="domain" description="Coenzyme F420:L-glutamate ligase-like" evidence="8">
    <location>
        <begin position="16"/>
        <end position="235"/>
    </location>
</feature>
<gene>
    <name evidence="9" type="primary">cofE</name>
    <name evidence="9" type="ORF">PQR03_02765</name>
</gene>
<keyword evidence="1 9" id="KW-0436">Ligase</keyword>
<reference evidence="9 10" key="1">
    <citation type="journal article" date="2024" name="Chem. Sci.">
        <title>Discovery of megapolipeptins by genome mining of a Burkholderiales bacteria collection.</title>
        <authorList>
            <person name="Paulo B.S."/>
            <person name="Recchia M.J.J."/>
            <person name="Lee S."/>
            <person name="Fergusson C.H."/>
            <person name="Romanowski S.B."/>
            <person name="Hernandez A."/>
            <person name="Krull N."/>
            <person name="Liu D.Y."/>
            <person name="Cavanagh H."/>
            <person name="Bos A."/>
            <person name="Gray C.A."/>
            <person name="Murphy B.T."/>
            <person name="Linington R.G."/>
            <person name="Eustaquio A.S."/>
        </authorList>
    </citation>
    <scope>NUCLEOTIDE SEQUENCE [LARGE SCALE GENOMIC DNA]</scope>
    <source>
        <strain evidence="9 10">RL17-351-BIE-A</strain>
    </source>
</reference>
<evidence type="ECO:0000256" key="1">
    <source>
        <dbReference type="ARBA" id="ARBA00022598"/>
    </source>
</evidence>
<dbReference type="NCBIfam" id="TIGR01916">
    <property type="entry name" value="F420_cofE"/>
    <property type="match status" value="1"/>
</dbReference>
<keyword evidence="4" id="KW-0460">Magnesium</keyword>
<keyword evidence="2" id="KW-0479">Metal-binding</keyword>
<proteinExistence type="predicted"/>
<dbReference type="SUPFAM" id="SSF144010">
    <property type="entry name" value="CofE-like"/>
    <property type="match status" value="1"/>
</dbReference>
<sequence length="259" mass="27768">MNAGSNTMELVALPGIPGVREGDDVGDLVADAMARTGRQWQTGDIVVIAQKIVSKAEGRTRRLADIYPSHMAWEYASVSDKDPRKVQAMLDESVDVVRVAKVGPDGLMITRHRHGWVCANAAIDESNVGEDGTMLLLPVDPDASAAEVARKLEARGGIKAGVIISDTFGRAWRRGLVNVAIGAANVPVIVDWIGRVDAYGRPLQISQPAFADEVAAAAGLLMGKDSFTPVVLVRGLSWDIDNGAHARQLVRPLEEDLFQ</sequence>
<evidence type="ECO:0000256" key="3">
    <source>
        <dbReference type="ARBA" id="ARBA00022741"/>
    </source>
</evidence>
<dbReference type="InterPro" id="IPR008225">
    <property type="entry name" value="F420-0_g-glutamyl_ligase"/>
</dbReference>
<accession>A0ABW9B9R4</accession>
<keyword evidence="5" id="KW-0630">Potassium</keyword>
<evidence type="ECO:0000256" key="6">
    <source>
        <dbReference type="ARBA" id="ARBA00023134"/>
    </source>
</evidence>
<evidence type="ECO:0000313" key="10">
    <source>
        <dbReference type="Proteomes" id="UP001629274"/>
    </source>
</evidence>
<keyword evidence="6" id="KW-0342">GTP-binding</keyword>